<reference evidence="1" key="1">
    <citation type="journal article" date="2021" name="Proc. Natl. Acad. Sci. U.S.A.">
        <title>A Catalog of Tens of Thousands of Viruses from Human Metagenomes Reveals Hidden Associations with Chronic Diseases.</title>
        <authorList>
            <person name="Tisza M.J."/>
            <person name="Buck C.B."/>
        </authorList>
    </citation>
    <scope>NUCLEOTIDE SEQUENCE</scope>
    <source>
        <strain evidence="1">CtZro7</strain>
    </source>
</reference>
<dbReference type="EMBL" id="BK015483">
    <property type="protein sequence ID" value="DAE09150.1"/>
    <property type="molecule type" value="Genomic_DNA"/>
</dbReference>
<accession>A0A8S5PPW9</accession>
<proteinExistence type="predicted"/>
<name>A0A8S5PPW9_9CAUD</name>
<protein>
    <submittedName>
        <fullName evidence="1">Uncharacterized protein</fullName>
    </submittedName>
</protein>
<organism evidence="1">
    <name type="scientific">Siphoviridae sp. ctZro7</name>
    <dbReference type="NCBI Taxonomy" id="2825561"/>
    <lineage>
        <taxon>Viruses</taxon>
        <taxon>Duplodnaviria</taxon>
        <taxon>Heunggongvirae</taxon>
        <taxon>Uroviricota</taxon>
        <taxon>Caudoviricetes</taxon>
    </lineage>
</organism>
<sequence length="98" mass="11617">MHVLRQIRAVLVAALPINNQLNYRIMSKYYKENYCVIHGKYPHVRYVDFDNFEEAWKYFTECKDAGYADVILMDTSERTPEHPAADKYGKYAKHLRIA</sequence>
<evidence type="ECO:0000313" key="1">
    <source>
        <dbReference type="EMBL" id="DAE09150.1"/>
    </source>
</evidence>